<dbReference type="Pfam" id="PF19647">
    <property type="entry name" value="Septknot"/>
    <property type="match status" value="1"/>
</dbReference>
<dbReference type="RefSeq" id="WP_283758310.1">
    <property type="nucleotide sequence ID" value="NZ_JAQOSQ010000009.1"/>
</dbReference>
<proteinExistence type="predicted"/>
<accession>A0ABT7BWT5</accession>
<dbReference type="InterPro" id="IPR046148">
    <property type="entry name" value="Septknot"/>
</dbReference>
<name>A0ABT7BWT5_9CYAN</name>
<protein>
    <recommendedName>
        <fullName evidence="1">7(1) septoil knot domain-containing protein</fullName>
    </recommendedName>
</protein>
<evidence type="ECO:0000259" key="1">
    <source>
        <dbReference type="Pfam" id="PF19647"/>
    </source>
</evidence>
<evidence type="ECO:0000313" key="2">
    <source>
        <dbReference type="EMBL" id="MDJ1183657.1"/>
    </source>
</evidence>
<feature type="domain" description="7(1) septoil knot" evidence="1">
    <location>
        <begin position="43"/>
        <end position="115"/>
    </location>
</feature>
<sequence>MNLIRRYRWVGLVLAIAFSLTFLISPGNAEEQLDPDNCMFVGISLYGEVEIVNSFPDIQVKKVESFADLHVEVVDSFPDGCGQWEFVDSFPDFTIQYVDSFPDITIKIVDSFPGIP</sequence>
<reference evidence="2 3" key="1">
    <citation type="submission" date="2023-01" db="EMBL/GenBank/DDBJ databases">
        <title>Novel diversity within Roseofilum (Cyanobacteria; Desertifilaceae) from marine benthic mats with descriptions of four novel species.</title>
        <authorList>
            <person name="Wang Y."/>
            <person name="Berthold D.E."/>
            <person name="Hu J."/>
            <person name="Lefler F.W."/>
            <person name="Laughinghouse H.D. IV."/>
        </authorList>
    </citation>
    <scope>NUCLEOTIDE SEQUENCE [LARGE SCALE GENOMIC DNA]</scope>
    <source>
        <strain evidence="2 3">BLCC-M143</strain>
    </source>
</reference>
<evidence type="ECO:0000313" key="3">
    <source>
        <dbReference type="Proteomes" id="UP001232992"/>
    </source>
</evidence>
<comment type="caution">
    <text evidence="2">The sequence shown here is derived from an EMBL/GenBank/DDBJ whole genome shotgun (WGS) entry which is preliminary data.</text>
</comment>
<gene>
    <name evidence="2" type="ORF">PMH09_10640</name>
</gene>
<dbReference type="EMBL" id="JAQOSQ010000009">
    <property type="protein sequence ID" value="MDJ1183657.1"/>
    <property type="molecule type" value="Genomic_DNA"/>
</dbReference>
<keyword evidence="3" id="KW-1185">Reference proteome</keyword>
<organism evidence="2 3">
    <name type="scientific">Roseofilum casamattae BLCC-M143</name>
    <dbReference type="NCBI Taxonomy" id="3022442"/>
    <lineage>
        <taxon>Bacteria</taxon>
        <taxon>Bacillati</taxon>
        <taxon>Cyanobacteriota</taxon>
        <taxon>Cyanophyceae</taxon>
        <taxon>Desertifilales</taxon>
        <taxon>Desertifilaceae</taxon>
        <taxon>Roseofilum</taxon>
        <taxon>Roseofilum casamattae</taxon>
    </lineage>
</organism>
<dbReference type="Proteomes" id="UP001232992">
    <property type="component" value="Unassembled WGS sequence"/>
</dbReference>